<accession>A0ABW5D611</accession>
<protein>
    <submittedName>
        <fullName evidence="1">Uncharacterized protein</fullName>
    </submittedName>
</protein>
<proteinExistence type="predicted"/>
<dbReference type="EMBL" id="JBHUIT010000008">
    <property type="protein sequence ID" value="MFD2256513.1"/>
    <property type="molecule type" value="Genomic_DNA"/>
</dbReference>
<dbReference type="Gene3D" id="3.40.630.40">
    <property type="entry name" value="Zn-dependent exopeptidases"/>
    <property type="match status" value="1"/>
</dbReference>
<sequence>MTSFLITCSNATCAVPEANRELFKGSEDRVTSTEGWEPGSLNLAQGLAMKFSTPLIHGDVTRLLINLDEEGDSLWSTISEKLPEPNRQKLIDRHLMKFRQAIESRVNEDLKRHDLILHLIIHTAPIADGAIIFEHAGASQAGIYAEKIVTQLPAKEIQVTCRKLSDKTPFISWLLESFPNEKYGLIRITVSQSFFMKSVPMRWETIKKSLIKAIHDSRDPG</sequence>
<dbReference type="SUPFAM" id="SSF53187">
    <property type="entry name" value="Zn-dependent exopeptidases"/>
    <property type="match status" value="1"/>
</dbReference>
<gene>
    <name evidence="1" type="ORF">ACFSSA_07490</name>
</gene>
<comment type="caution">
    <text evidence="1">The sequence shown here is derived from an EMBL/GenBank/DDBJ whole genome shotgun (WGS) entry which is preliminary data.</text>
</comment>
<keyword evidence="2" id="KW-1185">Reference proteome</keyword>
<dbReference type="RefSeq" id="WP_386819797.1">
    <property type="nucleotide sequence ID" value="NZ_JBHUIT010000008.1"/>
</dbReference>
<name>A0ABW5D611_9BACT</name>
<reference evidence="2" key="1">
    <citation type="journal article" date="2019" name="Int. J. Syst. Evol. Microbiol.">
        <title>The Global Catalogue of Microorganisms (GCM) 10K type strain sequencing project: providing services to taxonomists for standard genome sequencing and annotation.</title>
        <authorList>
            <consortium name="The Broad Institute Genomics Platform"/>
            <consortium name="The Broad Institute Genome Sequencing Center for Infectious Disease"/>
            <person name="Wu L."/>
            <person name="Ma J."/>
        </authorList>
    </citation>
    <scope>NUCLEOTIDE SEQUENCE [LARGE SCALE GENOMIC DNA]</scope>
    <source>
        <strain evidence="2">CGMCC 4.7106</strain>
    </source>
</reference>
<evidence type="ECO:0000313" key="1">
    <source>
        <dbReference type="EMBL" id="MFD2256513.1"/>
    </source>
</evidence>
<organism evidence="1 2">
    <name type="scientific">Luteolibacter algae</name>
    <dbReference type="NCBI Taxonomy" id="454151"/>
    <lineage>
        <taxon>Bacteria</taxon>
        <taxon>Pseudomonadati</taxon>
        <taxon>Verrucomicrobiota</taxon>
        <taxon>Verrucomicrobiia</taxon>
        <taxon>Verrucomicrobiales</taxon>
        <taxon>Verrucomicrobiaceae</taxon>
        <taxon>Luteolibacter</taxon>
    </lineage>
</organism>
<dbReference type="Proteomes" id="UP001597375">
    <property type="component" value="Unassembled WGS sequence"/>
</dbReference>
<evidence type="ECO:0000313" key="2">
    <source>
        <dbReference type="Proteomes" id="UP001597375"/>
    </source>
</evidence>